<gene>
    <name evidence="1" type="ORF">GPX89_07595</name>
</gene>
<organism evidence="1 2">
    <name type="scientific">Nocardia terrae</name>
    <dbReference type="NCBI Taxonomy" id="2675851"/>
    <lineage>
        <taxon>Bacteria</taxon>
        <taxon>Bacillati</taxon>
        <taxon>Actinomycetota</taxon>
        <taxon>Actinomycetes</taxon>
        <taxon>Mycobacteriales</taxon>
        <taxon>Nocardiaceae</taxon>
        <taxon>Nocardia</taxon>
    </lineage>
</organism>
<keyword evidence="2" id="KW-1185">Reference proteome</keyword>
<dbReference type="EMBL" id="WRPP01000001">
    <property type="protein sequence ID" value="MVU77110.1"/>
    <property type="molecule type" value="Genomic_DNA"/>
</dbReference>
<comment type="caution">
    <text evidence="1">The sequence shown here is derived from an EMBL/GenBank/DDBJ whole genome shotgun (WGS) entry which is preliminary data.</text>
</comment>
<accession>A0A7K1URY2</accession>
<sequence length="258" mass="29017">MPTIALKSLLQARHMHGYSEFVAEYRRHAKALELPVMPEPPTKAHYYKWVAGQVKGLPRGPHCLVLEHMFPGWTVERLFAPSDFGIARVDEPSEELVPGLSAMVLSGLWVTVYRVEDVGCHVDLTRLTAVSGHRVTGQNWPPEPRCEKGHAGYRNEIEAEVSQRHLIGRWRNRRDSYYFGTVHLAVLPGETILDGFYTANAADVAVAAEPWKWMRISESEVGEADLGKLQMKAPEQVYALVQERSRLDPPLGLADITE</sequence>
<evidence type="ECO:0000313" key="1">
    <source>
        <dbReference type="EMBL" id="MVU77110.1"/>
    </source>
</evidence>
<dbReference type="Proteomes" id="UP000466794">
    <property type="component" value="Unassembled WGS sequence"/>
</dbReference>
<reference evidence="1 2" key="1">
    <citation type="submission" date="2019-12" db="EMBL/GenBank/DDBJ databases">
        <title>Nocardia sp. nov. ET3-3 isolated from soil.</title>
        <authorList>
            <person name="Kanchanasin P."/>
            <person name="Tanasupawat S."/>
            <person name="Yuki M."/>
            <person name="Kudo T."/>
        </authorList>
    </citation>
    <scope>NUCLEOTIDE SEQUENCE [LARGE SCALE GENOMIC DNA]</scope>
    <source>
        <strain evidence="1 2">ET3-3</strain>
    </source>
</reference>
<dbReference type="AlphaFoldDB" id="A0A7K1URY2"/>
<evidence type="ECO:0000313" key="2">
    <source>
        <dbReference type="Proteomes" id="UP000466794"/>
    </source>
</evidence>
<name>A0A7K1URY2_9NOCA</name>
<protein>
    <submittedName>
        <fullName evidence="1">Uncharacterized protein</fullName>
    </submittedName>
</protein>
<proteinExistence type="predicted"/>
<dbReference type="RefSeq" id="WP_157386504.1">
    <property type="nucleotide sequence ID" value="NZ_WRPP01000001.1"/>
</dbReference>